<evidence type="ECO:0000313" key="8">
    <source>
        <dbReference type="RefSeq" id="XP_047741679.1"/>
    </source>
</evidence>
<dbReference type="RefSeq" id="XP_047741678.1">
    <property type="nucleotide sequence ID" value="XM_047885722.1"/>
</dbReference>
<dbReference type="AlphaFoldDB" id="A0A979FXY6"/>
<accession>A0A979FXY6</accession>
<dbReference type="PANTHER" id="PTHR23351:SF24">
    <property type="entry name" value="ACTIVATING TRANSCRIPTION FACTOR 3-RELATED"/>
    <property type="match status" value="1"/>
</dbReference>
<name>A0A979FXY6_HYAAZ</name>
<dbReference type="SUPFAM" id="SSF57959">
    <property type="entry name" value="Leucine zipper domain"/>
    <property type="match status" value="1"/>
</dbReference>
<evidence type="ECO:0000313" key="7">
    <source>
        <dbReference type="RefSeq" id="XP_047741678.1"/>
    </source>
</evidence>
<dbReference type="InterPro" id="IPR046347">
    <property type="entry name" value="bZIP_sf"/>
</dbReference>
<keyword evidence="2" id="KW-0238">DNA-binding</keyword>
<dbReference type="PROSITE" id="PS00036">
    <property type="entry name" value="BZIP_BASIC"/>
    <property type="match status" value="1"/>
</dbReference>
<evidence type="ECO:0000259" key="5">
    <source>
        <dbReference type="PROSITE" id="PS50217"/>
    </source>
</evidence>
<dbReference type="GO" id="GO:0000978">
    <property type="term" value="F:RNA polymerase II cis-regulatory region sequence-specific DNA binding"/>
    <property type="evidence" value="ECO:0007669"/>
    <property type="project" value="TreeGrafter"/>
</dbReference>
<keyword evidence="1" id="KW-0805">Transcription regulation</keyword>
<dbReference type="GeneID" id="108677043"/>
<reference evidence="7 8" key="1">
    <citation type="submission" date="2025-04" db="UniProtKB">
        <authorList>
            <consortium name="RefSeq"/>
        </authorList>
    </citation>
    <scope>IDENTIFICATION</scope>
    <source>
        <tissue evidence="7 8">Whole organism</tissue>
    </source>
</reference>
<dbReference type="GO" id="GO:0005634">
    <property type="term" value="C:nucleus"/>
    <property type="evidence" value="ECO:0007669"/>
    <property type="project" value="TreeGrafter"/>
</dbReference>
<feature type="compositionally biased region" description="Low complexity" evidence="4">
    <location>
        <begin position="289"/>
        <end position="300"/>
    </location>
</feature>
<evidence type="ECO:0000256" key="1">
    <source>
        <dbReference type="ARBA" id="ARBA00023015"/>
    </source>
</evidence>
<dbReference type="OrthoDB" id="2596881at2759"/>
<dbReference type="RefSeq" id="XP_047741679.1">
    <property type="nucleotide sequence ID" value="XM_047885723.1"/>
</dbReference>
<dbReference type="PRINTS" id="PR00042">
    <property type="entry name" value="LEUZIPPRFOS"/>
</dbReference>
<dbReference type="Pfam" id="PF07716">
    <property type="entry name" value="bZIP_2"/>
    <property type="match status" value="1"/>
</dbReference>
<dbReference type="InterPro" id="IPR000837">
    <property type="entry name" value="AP-1"/>
</dbReference>
<evidence type="ECO:0000256" key="3">
    <source>
        <dbReference type="ARBA" id="ARBA00023163"/>
    </source>
</evidence>
<evidence type="ECO:0000313" key="6">
    <source>
        <dbReference type="Proteomes" id="UP000694843"/>
    </source>
</evidence>
<dbReference type="GO" id="GO:0000981">
    <property type="term" value="F:DNA-binding transcription factor activity, RNA polymerase II-specific"/>
    <property type="evidence" value="ECO:0007669"/>
    <property type="project" value="TreeGrafter"/>
</dbReference>
<dbReference type="PANTHER" id="PTHR23351">
    <property type="entry name" value="FOS TRANSCRIPTION FACTOR-RELATED"/>
    <property type="match status" value="1"/>
</dbReference>
<organism evidence="6 7">
    <name type="scientific">Hyalella azteca</name>
    <name type="common">Amphipod</name>
    <dbReference type="NCBI Taxonomy" id="294128"/>
    <lineage>
        <taxon>Eukaryota</taxon>
        <taxon>Metazoa</taxon>
        <taxon>Ecdysozoa</taxon>
        <taxon>Arthropoda</taxon>
        <taxon>Crustacea</taxon>
        <taxon>Multicrustacea</taxon>
        <taxon>Malacostraca</taxon>
        <taxon>Eumalacostraca</taxon>
        <taxon>Peracarida</taxon>
        <taxon>Amphipoda</taxon>
        <taxon>Senticaudata</taxon>
        <taxon>Talitrida</taxon>
        <taxon>Talitroidea</taxon>
        <taxon>Hyalellidae</taxon>
        <taxon>Hyalella</taxon>
    </lineage>
</organism>
<proteinExistence type="predicted"/>
<dbReference type="Proteomes" id="UP000694843">
    <property type="component" value="Unplaced"/>
</dbReference>
<dbReference type="SMART" id="SM00338">
    <property type="entry name" value="BRLZ"/>
    <property type="match status" value="1"/>
</dbReference>
<dbReference type="InterPro" id="IPR004827">
    <property type="entry name" value="bZIP"/>
</dbReference>
<protein>
    <submittedName>
        <fullName evidence="7 8">Activating transcription factor 3 isoform X1</fullName>
    </submittedName>
</protein>
<evidence type="ECO:0000256" key="2">
    <source>
        <dbReference type="ARBA" id="ARBA00023125"/>
    </source>
</evidence>
<feature type="region of interest" description="Disordered" evidence="4">
    <location>
        <begin position="367"/>
        <end position="390"/>
    </location>
</feature>
<feature type="domain" description="BZIP" evidence="5">
    <location>
        <begin position="192"/>
        <end position="255"/>
    </location>
</feature>
<dbReference type="KEGG" id="hazt:108677043"/>
<feature type="region of interest" description="Disordered" evidence="4">
    <location>
        <begin position="256"/>
        <end position="300"/>
    </location>
</feature>
<dbReference type="Gene3D" id="1.20.5.170">
    <property type="match status" value="1"/>
</dbReference>
<dbReference type="PROSITE" id="PS50217">
    <property type="entry name" value="BZIP"/>
    <property type="match status" value="1"/>
</dbReference>
<gene>
    <name evidence="7 8" type="primary">LOC108677043</name>
</gene>
<evidence type="ECO:0000256" key="4">
    <source>
        <dbReference type="SAM" id="MobiDB-lite"/>
    </source>
</evidence>
<keyword evidence="3" id="KW-0804">Transcription</keyword>
<sequence length="639" mass="68246">MFLNVGLSAGASDATTPRTPEILNSIISITSPRLPHPYPHYPSGTAELLSPDCSTPGDDIGGLGGWGAADEGGHLLGSGGGESLGYTSLRNASAPFSSQFPASSSLLTPTSDGCSPPLQQGGAIIPQPGGNITQLGDLPSPVSTVEATRSALIKEGLKLQITSKLHQTGTCPESLLKPDPAVVKTELTQEDEERRRRRRERNKLAATKCRNKKKEMTEILMTESESVMDLNARLKGEVERLKVEKERLEKCLTDSRHRQNCKHHRQYDPSQIPSLVLGLPPMPHSSRASPTYPAPSSITSPSYASPSSSSCCSTSSPNSFSSLLSPSTDSKDFINSLPSPSSLPLTDCGFGAIYVASTAPSLDYIEPTIPSDEASTSKPGSSKLRGSNRYHPYLYPTSPSSNEAPMRQDAILGEYQSSSRAVASSANYTSVNPSVVSESGVQICGSEVSAALSYPNNTSVSYAYTDTKTNPFYYPVVTTNSSNYPHQQQPTGEKQYTQLETARTTVPRNAFRRNRNTTTVSSCGTARYSPYSINSVRQTNEDNMSSFNVPNTLSEVQLNDAANSVERSAAYVTEASGVVGGDDACVAISTMNCGIQMTDSIVSGSCQVESFDNSHQTCSSNAMQNLFFPPTSYGTCDSM</sequence>
<keyword evidence="6" id="KW-1185">Reference proteome</keyword>